<organism evidence="2 3">
    <name type="scientific">Pedobacter yulinensis</name>
    <dbReference type="NCBI Taxonomy" id="2126353"/>
    <lineage>
        <taxon>Bacteria</taxon>
        <taxon>Pseudomonadati</taxon>
        <taxon>Bacteroidota</taxon>
        <taxon>Sphingobacteriia</taxon>
        <taxon>Sphingobacteriales</taxon>
        <taxon>Sphingobacteriaceae</taxon>
        <taxon>Pedobacter</taxon>
    </lineage>
</organism>
<dbReference type="SUPFAM" id="SSF69349">
    <property type="entry name" value="Phage fibre proteins"/>
    <property type="match status" value="1"/>
</dbReference>
<feature type="domain" description="Gp5/Type VI secretion system Vgr protein OB-fold" evidence="1">
    <location>
        <begin position="365"/>
        <end position="444"/>
    </location>
</feature>
<dbReference type="Gene3D" id="2.40.50.230">
    <property type="entry name" value="Gp5 N-terminal domain"/>
    <property type="match status" value="1"/>
</dbReference>
<gene>
    <name evidence="2" type="ORF">C7T94_17755</name>
</gene>
<evidence type="ECO:0000313" key="3">
    <source>
        <dbReference type="Proteomes" id="UP000240912"/>
    </source>
</evidence>
<dbReference type="RefSeq" id="WP_107217191.1">
    <property type="nucleotide sequence ID" value="NZ_KZ686272.1"/>
</dbReference>
<reference evidence="2 3" key="1">
    <citation type="submission" date="2018-03" db="EMBL/GenBank/DDBJ databases">
        <authorList>
            <person name="Keele B.F."/>
        </authorList>
    </citation>
    <scope>NUCLEOTIDE SEQUENCE [LARGE SCALE GENOMIC DNA]</scope>
    <source>
        <strain evidence="2 3">YL28-9</strain>
    </source>
</reference>
<dbReference type="Pfam" id="PF04717">
    <property type="entry name" value="Phage_base_V"/>
    <property type="match status" value="1"/>
</dbReference>
<keyword evidence="3" id="KW-1185">Reference proteome</keyword>
<dbReference type="InterPro" id="IPR006531">
    <property type="entry name" value="Gp5/Vgr_OB"/>
</dbReference>
<dbReference type="SUPFAM" id="SSF69279">
    <property type="entry name" value="Phage tail proteins"/>
    <property type="match status" value="1"/>
</dbReference>
<proteinExistence type="predicted"/>
<dbReference type="OrthoDB" id="1907165at2"/>
<evidence type="ECO:0000313" key="2">
    <source>
        <dbReference type="EMBL" id="PST81719.1"/>
    </source>
</evidence>
<dbReference type="InterPro" id="IPR037026">
    <property type="entry name" value="Vgr_OB-fold_dom_sf"/>
</dbReference>
<dbReference type="EMBL" id="PYLS01000008">
    <property type="protein sequence ID" value="PST81719.1"/>
    <property type="molecule type" value="Genomic_DNA"/>
</dbReference>
<dbReference type="AlphaFoldDB" id="A0A2T3HH07"/>
<evidence type="ECO:0000259" key="1">
    <source>
        <dbReference type="Pfam" id="PF04717"/>
    </source>
</evidence>
<dbReference type="Proteomes" id="UP000240912">
    <property type="component" value="Unassembled WGS sequence"/>
</dbReference>
<protein>
    <recommendedName>
        <fullName evidence="1">Gp5/Type VI secretion system Vgr protein OB-fold domain-containing protein</fullName>
    </recommendedName>
</protein>
<sequence length="607" mass="66030">MEQKFTAEISIGGTSVPDYDLCVIEQSFNDHHRFELRLRERPDPGRALDEPLSPDSFVGKTFTIAFGRSGQSFQLFSGLITRANRELQNGHFASIRLSGYSPTVLLDSAPSYASFYDRPLDELLSLAQAKLALQDLQIKTEASSREATGFQLQYGETDFQFLNRLALQFNEWFYYTGTHLQLGRPAEQQEFSLVQGRNLERYTLQTAMVPLANTCFGYPAGQGELAVAASGPAQEQTAVLQKLHAISLAHYPPGTYAHLFHTTHRQELQHEADAALARRQPGLMRVEATSNDPGLHIGSIATIEQDVPTAAEAVQRSLGSFVVTTLTHRMESTGKYENSFSGVPRELGVVSDHLPANPRPELELAEVIDNQDPAGRGKIRVRFCWPAALNDPTDWIRVAAPSAGGSAEVARNRGHVFIPEVGDQVLIGFEGGSLGRPVVVGSVFTGQTAAGGAELNTIKCITTRSGHRIEFNDADNQAGITITDRSQNHIHIDTTGNHISITANQTLNLNGSNIRLNATENLEVRVGQDLLTDVGGHHSLVVGKGAEHHILGSLEEHVGRDKSVRIQGQLMEETGNTIHRTFAGDLLLQSSGTAALLGAIDAKVNKS</sequence>
<name>A0A2T3HH07_9SPHI</name>
<comment type="caution">
    <text evidence="2">The sequence shown here is derived from an EMBL/GenBank/DDBJ whole genome shotgun (WGS) entry which is preliminary data.</text>
</comment>
<accession>A0A2T3HH07</accession>
<dbReference type="Gene3D" id="2.30.110.50">
    <property type="match status" value="1"/>
</dbReference>
<dbReference type="Gene3D" id="3.55.50.10">
    <property type="entry name" value="Baseplate protein-like domains"/>
    <property type="match status" value="1"/>
</dbReference>
<dbReference type="SUPFAM" id="SSF69255">
    <property type="entry name" value="gp5 N-terminal domain-like"/>
    <property type="match status" value="1"/>
</dbReference>
<dbReference type="Pfam" id="PF05954">
    <property type="entry name" value="Phage_GPD"/>
    <property type="match status" value="1"/>
</dbReference>